<comment type="caution">
    <text evidence="2">The sequence shown here is derived from an EMBL/GenBank/DDBJ whole genome shotgun (WGS) entry which is preliminary data.</text>
</comment>
<evidence type="ECO:0000256" key="1">
    <source>
        <dbReference type="SAM" id="MobiDB-lite"/>
    </source>
</evidence>
<accession>A0AAW2EMB8</accession>
<evidence type="ECO:0000313" key="3">
    <source>
        <dbReference type="Proteomes" id="UP001430953"/>
    </source>
</evidence>
<protein>
    <submittedName>
        <fullName evidence="2">Uncharacterized protein</fullName>
    </submittedName>
</protein>
<dbReference type="AlphaFoldDB" id="A0AAW2EMB8"/>
<gene>
    <name evidence="2" type="ORF">PUN28_017280</name>
</gene>
<organism evidence="2 3">
    <name type="scientific">Cardiocondyla obscurior</name>
    <dbReference type="NCBI Taxonomy" id="286306"/>
    <lineage>
        <taxon>Eukaryota</taxon>
        <taxon>Metazoa</taxon>
        <taxon>Ecdysozoa</taxon>
        <taxon>Arthropoda</taxon>
        <taxon>Hexapoda</taxon>
        <taxon>Insecta</taxon>
        <taxon>Pterygota</taxon>
        <taxon>Neoptera</taxon>
        <taxon>Endopterygota</taxon>
        <taxon>Hymenoptera</taxon>
        <taxon>Apocrita</taxon>
        <taxon>Aculeata</taxon>
        <taxon>Formicoidea</taxon>
        <taxon>Formicidae</taxon>
        <taxon>Myrmicinae</taxon>
        <taxon>Cardiocondyla</taxon>
    </lineage>
</organism>
<keyword evidence="3" id="KW-1185">Reference proteome</keyword>
<sequence>MCARHGQAEGIRCTAPRRPPAVRVATTQSLSRWNNEEDRGFSLSPRRSDGAVFTCVDRHNDRRYIARTKNDLRDICSV</sequence>
<reference evidence="2 3" key="1">
    <citation type="submission" date="2023-03" db="EMBL/GenBank/DDBJ databases">
        <title>High recombination rates correlate with genetic variation in Cardiocondyla obscurior ants.</title>
        <authorList>
            <person name="Errbii M."/>
        </authorList>
    </citation>
    <scope>NUCLEOTIDE SEQUENCE [LARGE SCALE GENOMIC DNA]</scope>
    <source>
        <strain evidence="2">Alpha-2009</strain>
        <tissue evidence="2">Whole body</tissue>
    </source>
</reference>
<feature type="region of interest" description="Disordered" evidence="1">
    <location>
        <begin position="1"/>
        <end position="28"/>
    </location>
</feature>
<proteinExistence type="predicted"/>
<dbReference type="EMBL" id="JADYXP020000020">
    <property type="protein sequence ID" value="KAL0104433.1"/>
    <property type="molecule type" value="Genomic_DNA"/>
</dbReference>
<dbReference type="Proteomes" id="UP001430953">
    <property type="component" value="Unassembled WGS sequence"/>
</dbReference>
<name>A0AAW2EMB8_9HYME</name>
<evidence type="ECO:0000313" key="2">
    <source>
        <dbReference type="EMBL" id="KAL0104433.1"/>
    </source>
</evidence>